<dbReference type="SUPFAM" id="SSF51695">
    <property type="entry name" value="PLC-like phosphodiesterases"/>
    <property type="match status" value="1"/>
</dbReference>
<evidence type="ECO:0000313" key="2">
    <source>
        <dbReference type="EMBL" id="RXH99849.1"/>
    </source>
</evidence>
<evidence type="ECO:0000313" key="3">
    <source>
        <dbReference type="Proteomes" id="UP000290289"/>
    </source>
</evidence>
<dbReference type="Gene3D" id="3.20.20.190">
    <property type="entry name" value="Phosphatidylinositol (PI) phosphodiesterase"/>
    <property type="match status" value="1"/>
</dbReference>
<dbReference type="GO" id="GO:0008081">
    <property type="term" value="F:phosphoric diester hydrolase activity"/>
    <property type="evidence" value="ECO:0007669"/>
    <property type="project" value="InterPro"/>
</dbReference>
<reference evidence="2 3" key="1">
    <citation type="submission" date="2018-10" db="EMBL/GenBank/DDBJ databases">
        <title>A high-quality apple genome assembly.</title>
        <authorList>
            <person name="Hu J."/>
        </authorList>
    </citation>
    <scope>NUCLEOTIDE SEQUENCE [LARGE SCALE GENOMIC DNA]</scope>
    <source>
        <strain evidence="3">cv. HFTH1</strain>
        <tissue evidence="2">Young leaf</tissue>
    </source>
</reference>
<protein>
    <recommendedName>
        <fullName evidence="4">Phosphatidylinositol-specific phospholipase C X domain-containing protein</fullName>
    </recommendedName>
</protein>
<dbReference type="InterPro" id="IPR017946">
    <property type="entry name" value="PLC-like_Pdiesterase_TIM-brl"/>
</dbReference>
<dbReference type="PANTHER" id="PTHR13593:SF134">
    <property type="entry name" value="F14J22.5 PROTEIN"/>
    <property type="match status" value="1"/>
</dbReference>
<name>A0A498JVD1_MALDO</name>
<evidence type="ECO:0000256" key="1">
    <source>
        <dbReference type="SAM" id="SignalP"/>
    </source>
</evidence>
<keyword evidence="3" id="KW-1185">Reference proteome</keyword>
<comment type="caution">
    <text evidence="2">The sequence shown here is derived from an EMBL/GenBank/DDBJ whole genome shotgun (WGS) entry which is preliminary data.</text>
</comment>
<gene>
    <name evidence="2" type="ORF">DVH24_021651</name>
</gene>
<dbReference type="CDD" id="cd08588">
    <property type="entry name" value="PI-PLCc_At5g67130_like"/>
    <property type="match status" value="1"/>
</dbReference>
<dbReference type="EMBL" id="RDQH01000331">
    <property type="protein sequence ID" value="RXH99849.1"/>
    <property type="molecule type" value="Genomic_DNA"/>
</dbReference>
<keyword evidence="1" id="KW-0732">Signal</keyword>
<dbReference type="InterPro" id="IPR051057">
    <property type="entry name" value="PI-PLC_domain"/>
</dbReference>
<dbReference type="PANTHER" id="PTHR13593">
    <property type="match status" value="1"/>
</dbReference>
<dbReference type="PROSITE" id="PS50007">
    <property type="entry name" value="PIPLC_X_DOMAIN"/>
    <property type="match status" value="1"/>
</dbReference>
<organism evidence="2 3">
    <name type="scientific">Malus domestica</name>
    <name type="common">Apple</name>
    <name type="synonym">Pyrus malus</name>
    <dbReference type="NCBI Taxonomy" id="3750"/>
    <lineage>
        <taxon>Eukaryota</taxon>
        <taxon>Viridiplantae</taxon>
        <taxon>Streptophyta</taxon>
        <taxon>Embryophyta</taxon>
        <taxon>Tracheophyta</taxon>
        <taxon>Spermatophyta</taxon>
        <taxon>Magnoliopsida</taxon>
        <taxon>eudicotyledons</taxon>
        <taxon>Gunneridae</taxon>
        <taxon>Pentapetalae</taxon>
        <taxon>rosids</taxon>
        <taxon>fabids</taxon>
        <taxon>Rosales</taxon>
        <taxon>Rosaceae</taxon>
        <taxon>Amygdaloideae</taxon>
        <taxon>Maleae</taxon>
        <taxon>Malus</taxon>
    </lineage>
</organism>
<evidence type="ECO:0008006" key="4">
    <source>
        <dbReference type="Google" id="ProtNLM"/>
    </source>
</evidence>
<dbReference type="Proteomes" id="UP000290289">
    <property type="component" value="Chromosome 5"/>
</dbReference>
<proteinExistence type="predicted"/>
<dbReference type="GO" id="GO:0006629">
    <property type="term" value="P:lipid metabolic process"/>
    <property type="evidence" value="ECO:0007669"/>
    <property type="project" value="InterPro"/>
</dbReference>
<feature type="chain" id="PRO_5019839048" description="Phosphatidylinositol-specific phospholipase C X domain-containing protein" evidence="1">
    <location>
        <begin position="24"/>
        <end position="385"/>
    </location>
</feature>
<dbReference type="STRING" id="3750.A0A498JVD1"/>
<feature type="signal peptide" evidence="1">
    <location>
        <begin position="1"/>
        <end position="23"/>
    </location>
</feature>
<dbReference type="AlphaFoldDB" id="A0A498JVD1"/>
<dbReference type="Pfam" id="PF26178">
    <property type="entry name" value="PI-PLC_cat"/>
    <property type="match status" value="1"/>
</dbReference>
<sequence length="385" mass="42082">MEHRLIFVATLLSTISLLDLSSAREEGQRCIKNSDCDSGLHCETCVADGNVVPKCTRIKPISPISQVQTLPFNKYSWLTTHNSFARLGDRSATGSLIIAPTNQQDSITEQLNNGVRGLMLDMYDFQNGIWLCHSFGGNCYNYTSFQPAINVLKEIQAFLQANPSEIVTIIIEDYVTSPKGLTKVFDAAGLRKFWFPVSRMPKKGGDWPTVADMIQKNQRLVVFTSKRAKEANGKGGMVAGSCPNRAESSSMNTTSKSLVLVNYFRDAPDITQACKDNSDALLRMVNTCYDASSKRWPNFIAVDFYKRSDGGGAPKATDVANGHLVCGCGTIASCKTNVSFGVCPQPEAEVVPRTAPSTTNFGYSNTGPVQLLWLFGTLLVTLLIK</sequence>
<accession>A0A498JVD1</accession>